<feature type="domain" description="FAD dependent oxidoreductase" evidence="2">
    <location>
        <begin position="2"/>
        <end position="381"/>
    </location>
</feature>
<evidence type="ECO:0000313" key="3">
    <source>
        <dbReference type="EMBL" id="PIM53062.1"/>
    </source>
</evidence>
<accession>A0A2G9C9N8</accession>
<dbReference type="Gene3D" id="3.30.9.10">
    <property type="entry name" value="D-Amino Acid Oxidase, subunit A, domain 2"/>
    <property type="match status" value="1"/>
</dbReference>
<dbReference type="Proteomes" id="UP000231501">
    <property type="component" value="Unassembled WGS sequence"/>
</dbReference>
<protein>
    <submittedName>
        <fullName evidence="3">Amino acid dehydrogenase</fullName>
    </submittedName>
</protein>
<dbReference type="OrthoDB" id="18526at2"/>
<keyword evidence="4" id="KW-1185">Reference proteome</keyword>
<evidence type="ECO:0000256" key="1">
    <source>
        <dbReference type="ARBA" id="ARBA00023002"/>
    </source>
</evidence>
<keyword evidence="1" id="KW-0560">Oxidoreductase</keyword>
<gene>
    <name evidence="3" type="ORF">CS062_11355</name>
</gene>
<dbReference type="AlphaFoldDB" id="A0A2G9C9N8"/>
<dbReference type="PANTHER" id="PTHR13847">
    <property type="entry name" value="SARCOSINE DEHYDROGENASE-RELATED"/>
    <property type="match status" value="1"/>
</dbReference>
<evidence type="ECO:0000313" key="4">
    <source>
        <dbReference type="Proteomes" id="UP000231501"/>
    </source>
</evidence>
<dbReference type="Gene3D" id="3.50.50.60">
    <property type="entry name" value="FAD/NAD(P)-binding domain"/>
    <property type="match status" value="2"/>
</dbReference>
<sequence length="401" mass="42562">MRIAIIGAGLAGVTSAYELALQGHEVQVFERDTSVATGASFAPPGLIAPGLMAAGANPPLRWRGKPGQLGWRFAHWRAGRARGAQAMPEALHALALRGQAVMAVWRRELQMEVEREAGVLLLWRSAKDYKAAAALLARLQERQVPHRELDAEGCRAQEPGLNAETSLHGGILLSQDEAANARQFSQALRVEAQRLGVRWHFNTDVLRIEPGSSPAVHVAAGEPVRVDAVLVCAGKGAAPLLAAQGLKLPWGTVHTHTITAPLRQLEAHPDLGPRATVLDMSLGVSLTRLGQRVRVGGANELGGSSAQPDGQSMGALHQAAHDWFPGALLAGGQQRWKTARLLLPDELPLIGESGLPGVWLNIGHGEHGWTMAGAAAQLLSARLAKKDPGIDAALLEPGRLR</sequence>
<dbReference type="PANTHER" id="PTHR13847:SF289">
    <property type="entry name" value="GLYCINE OXIDASE"/>
    <property type="match status" value="1"/>
</dbReference>
<dbReference type="EMBL" id="PEOG01000026">
    <property type="protein sequence ID" value="PIM53062.1"/>
    <property type="molecule type" value="Genomic_DNA"/>
</dbReference>
<dbReference type="InterPro" id="IPR036188">
    <property type="entry name" value="FAD/NAD-bd_sf"/>
</dbReference>
<organism evidence="3 4">
    <name type="scientific">Roseateles chitinivorans</name>
    <dbReference type="NCBI Taxonomy" id="2917965"/>
    <lineage>
        <taxon>Bacteria</taxon>
        <taxon>Pseudomonadati</taxon>
        <taxon>Pseudomonadota</taxon>
        <taxon>Betaproteobacteria</taxon>
        <taxon>Burkholderiales</taxon>
        <taxon>Sphaerotilaceae</taxon>
        <taxon>Roseateles</taxon>
    </lineage>
</organism>
<dbReference type="GO" id="GO:0016491">
    <property type="term" value="F:oxidoreductase activity"/>
    <property type="evidence" value="ECO:0007669"/>
    <property type="project" value="UniProtKB-KW"/>
</dbReference>
<dbReference type="GO" id="GO:0005737">
    <property type="term" value="C:cytoplasm"/>
    <property type="evidence" value="ECO:0007669"/>
    <property type="project" value="TreeGrafter"/>
</dbReference>
<dbReference type="Pfam" id="PF01266">
    <property type="entry name" value="DAO"/>
    <property type="match status" value="1"/>
</dbReference>
<dbReference type="SUPFAM" id="SSF51905">
    <property type="entry name" value="FAD/NAD(P)-binding domain"/>
    <property type="match status" value="1"/>
</dbReference>
<reference evidence="3 4" key="1">
    <citation type="submission" date="2017-11" db="EMBL/GenBank/DDBJ databases">
        <title>Draft genome sequence of Mitsuaria sp. HWN-4.</title>
        <authorList>
            <person name="Gundlapally S.R."/>
        </authorList>
    </citation>
    <scope>NUCLEOTIDE SEQUENCE [LARGE SCALE GENOMIC DNA]</scope>
    <source>
        <strain evidence="3 4">HWN-4</strain>
    </source>
</reference>
<comment type="caution">
    <text evidence="3">The sequence shown here is derived from an EMBL/GenBank/DDBJ whole genome shotgun (WGS) entry which is preliminary data.</text>
</comment>
<proteinExistence type="predicted"/>
<dbReference type="RefSeq" id="WP_099861757.1">
    <property type="nucleotide sequence ID" value="NZ_PEOG01000026.1"/>
</dbReference>
<evidence type="ECO:0000259" key="2">
    <source>
        <dbReference type="Pfam" id="PF01266"/>
    </source>
</evidence>
<dbReference type="InterPro" id="IPR006076">
    <property type="entry name" value="FAD-dep_OxRdtase"/>
</dbReference>
<name>A0A2G9C9N8_9BURK</name>